<dbReference type="GeneID" id="85453296"/>
<dbReference type="Proteomes" id="UP001224890">
    <property type="component" value="Unassembled WGS sequence"/>
</dbReference>
<dbReference type="RefSeq" id="XP_060432369.1">
    <property type="nucleotide sequence ID" value="XM_060568770.1"/>
</dbReference>
<keyword evidence="3" id="KW-1185">Reference proteome</keyword>
<comment type="caution">
    <text evidence="2">The sequence shown here is derived from an EMBL/GenBank/DDBJ whole genome shotgun (WGS) entry which is preliminary data.</text>
</comment>
<protein>
    <submittedName>
        <fullName evidence="2">Uncharacterized protein</fullName>
    </submittedName>
</protein>
<accession>A0AAJ0EVF1</accession>
<dbReference type="EMBL" id="JAHMHR010000011">
    <property type="protein sequence ID" value="KAK1688674.1"/>
    <property type="molecule type" value="Genomic_DNA"/>
</dbReference>
<organism evidence="2 3">
    <name type="scientific">Colletotrichum godetiae</name>
    <dbReference type="NCBI Taxonomy" id="1209918"/>
    <lineage>
        <taxon>Eukaryota</taxon>
        <taxon>Fungi</taxon>
        <taxon>Dikarya</taxon>
        <taxon>Ascomycota</taxon>
        <taxon>Pezizomycotina</taxon>
        <taxon>Sordariomycetes</taxon>
        <taxon>Hypocreomycetidae</taxon>
        <taxon>Glomerellales</taxon>
        <taxon>Glomerellaceae</taxon>
        <taxon>Colletotrichum</taxon>
        <taxon>Colletotrichum acutatum species complex</taxon>
    </lineage>
</organism>
<feature type="non-terminal residue" evidence="2">
    <location>
        <position position="1"/>
    </location>
</feature>
<evidence type="ECO:0000313" key="2">
    <source>
        <dbReference type="EMBL" id="KAK1688674.1"/>
    </source>
</evidence>
<sequence>CGWGTEPETTPRQAIKDRLEGLKKVNSELFELVGNLCSRPETEAIEILHRLRASGDVFHVLNLVRTGDILLRMRINEAREGRKQMNLESKAGIHPKKSSDGGS</sequence>
<evidence type="ECO:0000313" key="3">
    <source>
        <dbReference type="Proteomes" id="UP001224890"/>
    </source>
</evidence>
<name>A0AAJ0EVF1_9PEZI</name>
<evidence type="ECO:0000256" key="1">
    <source>
        <dbReference type="SAM" id="MobiDB-lite"/>
    </source>
</evidence>
<gene>
    <name evidence="2" type="ORF">BDP55DRAFT_547700</name>
</gene>
<dbReference type="AlphaFoldDB" id="A0AAJ0EVF1"/>
<reference evidence="2" key="1">
    <citation type="submission" date="2021-06" db="EMBL/GenBank/DDBJ databases">
        <title>Comparative genomics, transcriptomics and evolutionary studies reveal genomic signatures of adaptation to plant cell wall in hemibiotrophic fungi.</title>
        <authorList>
            <consortium name="DOE Joint Genome Institute"/>
            <person name="Baroncelli R."/>
            <person name="Diaz J.F."/>
            <person name="Benocci T."/>
            <person name="Peng M."/>
            <person name="Battaglia E."/>
            <person name="Haridas S."/>
            <person name="Andreopoulos W."/>
            <person name="Labutti K."/>
            <person name="Pangilinan J."/>
            <person name="Floch G.L."/>
            <person name="Makela M.R."/>
            <person name="Henrissat B."/>
            <person name="Grigoriev I.V."/>
            <person name="Crouch J.A."/>
            <person name="De Vries R.P."/>
            <person name="Sukno S.A."/>
            <person name="Thon M.R."/>
        </authorList>
    </citation>
    <scope>NUCLEOTIDE SEQUENCE</scope>
    <source>
        <strain evidence="2">CBS 193.32</strain>
    </source>
</reference>
<feature type="region of interest" description="Disordered" evidence="1">
    <location>
        <begin position="82"/>
        <end position="103"/>
    </location>
</feature>
<proteinExistence type="predicted"/>